<accession>A0A843YSH8</accession>
<comment type="caution">
    <text evidence="6">The sequence shown here is derived from an EMBL/GenBank/DDBJ whole genome shotgun (WGS) entry which is preliminary data.</text>
</comment>
<feature type="DNA-binding region" description="H-T-H motif" evidence="4">
    <location>
        <begin position="29"/>
        <end position="48"/>
    </location>
</feature>
<dbReference type="SUPFAM" id="SSF46689">
    <property type="entry name" value="Homeodomain-like"/>
    <property type="match status" value="1"/>
</dbReference>
<dbReference type="EMBL" id="WINI01000001">
    <property type="protein sequence ID" value="MQQ99645.1"/>
    <property type="molecule type" value="Genomic_DNA"/>
</dbReference>
<dbReference type="PRINTS" id="PR00455">
    <property type="entry name" value="HTHTETR"/>
</dbReference>
<keyword evidence="7" id="KW-1185">Reference proteome</keyword>
<evidence type="ECO:0000313" key="6">
    <source>
        <dbReference type="EMBL" id="MQQ99645.1"/>
    </source>
</evidence>
<dbReference type="PANTHER" id="PTHR47506:SF6">
    <property type="entry name" value="HTH-TYPE TRANSCRIPTIONAL REPRESSOR NEMR"/>
    <property type="match status" value="1"/>
</dbReference>
<protein>
    <submittedName>
        <fullName evidence="6">TetR family transcriptional regulator</fullName>
    </submittedName>
</protein>
<gene>
    <name evidence="6" type="ORF">GEV47_02960</name>
</gene>
<dbReference type="Pfam" id="PF00440">
    <property type="entry name" value="TetR_N"/>
    <property type="match status" value="1"/>
</dbReference>
<dbReference type="RefSeq" id="WP_153233203.1">
    <property type="nucleotide sequence ID" value="NZ_WINI01000001.1"/>
</dbReference>
<feature type="domain" description="HTH tetR-type" evidence="5">
    <location>
        <begin position="6"/>
        <end position="66"/>
    </location>
</feature>
<keyword evidence="2 4" id="KW-0238">DNA-binding</keyword>
<name>A0A843YSH8_9BURK</name>
<keyword evidence="1" id="KW-0805">Transcription regulation</keyword>
<dbReference type="InterPro" id="IPR001647">
    <property type="entry name" value="HTH_TetR"/>
</dbReference>
<keyword evidence="3" id="KW-0804">Transcription</keyword>
<evidence type="ECO:0000313" key="7">
    <source>
        <dbReference type="Proteomes" id="UP000451565"/>
    </source>
</evidence>
<evidence type="ECO:0000259" key="5">
    <source>
        <dbReference type="PROSITE" id="PS50977"/>
    </source>
</evidence>
<dbReference type="PANTHER" id="PTHR47506">
    <property type="entry name" value="TRANSCRIPTIONAL REGULATORY PROTEIN"/>
    <property type="match status" value="1"/>
</dbReference>
<dbReference type="GO" id="GO:0003677">
    <property type="term" value="F:DNA binding"/>
    <property type="evidence" value="ECO:0007669"/>
    <property type="project" value="UniProtKB-UniRule"/>
</dbReference>
<sequence length="207" mass="23171">MRPDYDTTKRHILDAGQQIIAVKGFAGVGLSEILTAADIPKGSFYHYFGSKEQYGCALIQQYFDDYFLALETLFRPNSDHASSNPPHTARERLMKYWRGWQAMQVSCSAKEKCLVVKLSAEVADLSDDMRQILRDGTQEIMTQLAEVITEGINDGSLSAHLDPDKTAQMLYQMWLGASLLAKLQRNSIAMENAMLCTTEILKPPSNS</sequence>
<organism evidence="6 7">
    <name type="scientific">Glaciimonas soli</name>
    <dbReference type="NCBI Taxonomy" id="2590999"/>
    <lineage>
        <taxon>Bacteria</taxon>
        <taxon>Pseudomonadati</taxon>
        <taxon>Pseudomonadota</taxon>
        <taxon>Betaproteobacteria</taxon>
        <taxon>Burkholderiales</taxon>
        <taxon>Oxalobacteraceae</taxon>
        <taxon>Glaciimonas</taxon>
    </lineage>
</organism>
<reference evidence="6 7" key="1">
    <citation type="submission" date="2019-10" db="EMBL/GenBank/DDBJ databases">
        <title>Glaciimonas soli sp. nov., a psychrophilic bacterium isolated from the forest soil of a high elevation mountain in Taiwan.</title>
        <authorList>
            <person name="Wang L.-T."/>
            <person name="Shieh W.Y."/>
        </authorList>
    </citation>
    <scope>NUCLEOTIDE SEQUENCE [LARGE SCALE GENOMIC DNA]</scope>
    <source>
        <strain evidence="6 7">GS1</strain>
    </source>
</reference>
<evidence type="ECO:0000256" key="2">
    <source>
        <dbReference type="ARBA" id="ARBA00023125"/>
    </source>
</evidence>
<dbReference type="InterPro" id="IPR009057">
    <property type="entry name" value="Homeodomain-like_sf"/>
</dbReference>
<evidence type="ECO:0000256" key="3">
    <source>
        <dbReference type="ARBA" id="ARBA00023163"/>
    </source>
</evidence>
<dbReference type="Proteomes" id="UP000451565">
    <property type="component" value="Unassembled WGS sequence"/>
</dbReference>
<dbReference type="PROSITE" id="PS50977">
    <property type="entry name" value="HTH_TETR_2"/>
    <property type="match status" value="1"/>
</dbReference>
<dbReference type="SUPFAM" id="SSF48498">
    <property type="entry name" value="Tetracyclin repressor-like, C-terminal domain"/>
    <property type="match status" value="1"/>
</dbReference>
<dbReference type="OrthoDB" id="9809772at2"/>
<proteinExistence type="predicted"/>
<evidence type="ECO:0000256" key="1">
    <source>
        <dbReference type="ARBA" id="ARBA00023015"/>
    </source>
</evidence>
<dbReference type="InterPro" id="IPR036271">
    <property type="entry name" value="Tet_transcr_reg_TetR-rel_C_sf"/>
</dbReference>
<evidence type="ECO:0000256" key="4">
    <source>
        <dbReference type="PROSITE-ProRule" id="PRU00335"/>
    </source>
</evidence>
<dbReference type="InterPro" id="IPR011075">
    <property type="entry name" value="TetR_C"/>
</dbReference>
<dbReference type="Gene3D" id="1.10.357.10">
    <property type="entry name" value="Tetracycline Repressor, domain 2"/>
    <property type="match status" value="1"/>
</dbReference>
<dbReference type="AlphaFoldDB" id="A0A843YSH8"/>
<dbReference type="Pfam" id="PF16925">
    <property type="entry name" value="TetR_C_13"/>
    <property type="match status" value="1"/>
</dbReference>